<dbReference type="InterPro" id="IPR011115">
    <property type="entry name" value="SecA_DEAD"/>
</dbReference>
<dbReference type="GO" id="GO:0006605">
    <property type="term" value="P:protein targeting"/>
    <property type="evidence" value="ECO:0007669"/>
    <property type="project" value="UniProtKB-UniRule"/>
</dbReference>
<dbReference type="HAMAP" id="MF_01382">
    <property type="entry name" value="SecA"/>
    <property type="match status" value="1"/>
</dbReference>
<dbReference type="FunFam" id="3.40.50.300:FF:000429">
    <property type="entry name" value="Preprotein translocase subunit SecA"/>
    <property type="match status" value="1"/>
</dbReference>
<keyword evidence="5 12" id="KW-0963">Cytoplasm</keyword>
<dbReference type="NCBIfam" id="TIGR00963">
    <property type="entry name" value="secA"/>
    <property type="match status" value="1"/>
</dbReference>
<dbReference type="NCBIfam" id="TIGR04397">
    <property type="entry name" value="SecA2_Bac_anthr"/>
    <property type="match status" value="1"/>
</dbReference>
<dbReference type="PANTHER" id="PTHR30612:SF0">
    <property type="entry name" value="CHLOROPLAST PROTEIN-TRANSPORTING ATPASE"/>
    <property type="match status" value="1"/>
</dbReference>
<evidence type="ECO:0000313" key="18">
    <source>
        <dbReference type="Proteomes" id="UP000077412"/>
    </source>
</evidence>
<dbReference type="GO" id="GO:0008564">
    <property type="term" value="F:protein-exporting ATPase activity"/>
    <property type="evidence" value="ECO:0007669"/>
    <property type="project" value="UniProtKB-EC"/>
</dbReference>
<evidence type="ECO:0000256" key="5">
    <source>
        <dbReference type="ARBA" id="ARBA00022490"/>
    </source>
</evidence>
<evidence type="ECO:0000256" key="2">
    <source>
        <dbReference type="ARBA" id="ARBA00007650"/>
    </source>
</evidence>
<evidence type="ECO:0000313" key="17">
    <source>
        <dbReference type="EMBL" id="ANX13722.1"/>
    </source>
</evidence>
<comment type="subunit">
    <text evidence="12">Monomer and homodimer. Part of the essential Sec protein translocation apparatus which comprises SecA, SecYEG and auxiliary proteins SecDF. Other proteins may also be involved.</text>
</comment>
<feature type="domain" description="Helicase ATP-binding" evidence="14">
    <location>
        <begin position="87"/>
        <end position="244"/>
    </location>
</feature>
<dbReference type="InterPro" id="IPR030908">
    <property type="entry name" value="SecA2_Bac_anthr"/>
</dbReference>
<dbReference type="AlphaFoldDB" id="A0A1B1Z8D0"/>
<evidence type="ECO:0000256" key="6">
    <source>
        <dbReference type="ARBA" id="ARBA00022741"/>
    </source>
</evidence>
<name>A0A1B1Z8D0_9BACL</name>
<evidence type="ECO:0000256" key="7">
    <source>
        <dbReference type="ARBA" id="ARBA00022840"/>
    </source>
</evidence>
<dbReference type="SUPFAM" id="SSF52540">
    <property type="entry name" value="P-loop containing nucleoside triphosphate hydrolases"/>
    <property type="match status" value="2"/>
</dbReference>
<dbReference type="InterPro" id="IPR001650">
    <property type="entry name" value="Helicase_C-like"/>
</dbReference>
<dbReference type="SUPFAM" id="SSF81767">
    <property type="entry name" value="Pre-protein crosslinking domain of SecA"/>
    <property type="match status" value="1"/>
</dbReference>
<dbReference type="GO" id="GO:0005829">
    <property type="term" value="C:cytosol"/>
    <property type="evidence" value="ECO:0007669"/>
    <property type="project" value="TreeGrafter"/>
</dbReference>
<dbReference type="GO" id="GO:0017038">
    <property type="term" value="P:protein import"/>
    <property type="evidence" value="ECO:0007669"/>
    <property type="project" value="InterPro"/>
</dbReference>
<keyword evidence="10 12" id="KW-0811">Translocation</keyword>
<evidence type="ECO:0000256" key="1">
    <source>
        <dbReference type="ARBA" id="ARBA00004170"/>
    </source>
</evidence>
<dbReference type="Pfam" id="PF07517">
    <property type="entry name" value="SecA_DEAD"/>
    <property type="match status" value="1"/>
</dbReference>
<evidence type="ECO:0000256" key="13">
    <source>
        <dbReference type="RuleBase" id="RU003874"/>
    </source>
</evidence>
<dbReference type="Pfam" id="PF01043">
    <property type="entry name" value="SecA_PP_bind"/>
    <property type="match status" value="1"/>
</dbReference>
<dbReference type="EMBL" id="CP016761">
    <property type="protein sequence ID" value="ANX13722.1"/>
    <property type="molecule type" value="Genomic_DNA"/>
</dbReference>
<keyword evidence="18" id="KW-1185">Reference proteome</keyword>
<evidence type="ECO:0000256" key="12">
    <source>
        <dbReference type="HAMAP-Rule" id="MF_01382"/>
    </source>
</evidence>
<dbReference type="SMART" id="SM00957">
    <property type="entry name" value="SecA_DEAD"/>
    <property type="match status" value="1"/>
</dbReference>
<keyword evidence="9 12" id="KW-1278">Translocase</keyword>
<dbReference type="PANTHER" id="PTHR30612">
    <property type="entry name" value="SECA INNER MEMBRANE COMPONENT OF SEC PROTEIN SECRETION SYSTEM"/>
    <property type="match status" value="1"/>
</dbReference>
<dbReference type="Gene3D" id="3.90.1440.10">
    <property type="entry name" value="SecA, preprotein cross-linking domain"/>
    <property type="match status" value="1"/>
</dbReference>
<dbReference type="InterPro" id="IPR036266">
    <property type="entry name" value="SecA_Wing/Scaffold_sf"/>
</dbReference>
<dbReference type="Proteomes" id="UP000077412">
    <property type="component" value="Chromosome"/>
</dbReference>
<feature type="domain" description="Helicase C-terminal" evidence="15">
    <location>
        <begin position="410"/>
        <end position="576"/>
    </location>
</feature>
<keyword evidence="11 12" id="KW-0472">Membrane</keyword>
<dbReference type="GO" id="GO:0031522">
    <property type="term" value="C:cell envelope Sec protein transport complex"/>
    <property type="evidence" value="ECO:0007669"/>
    <property type="project" value="TreeGrafter"/>
</dbReference>
<feature type="binding site" evidence="12">
    <location>
        <position position="85"/>
    </location>
    <ligand>
        <name>ATP</name>
        <dbReference type="ChEBI" id="CHEBI:30616"/>
    </ligand>
</feature>
<feature type="binding site" evidence="12">
    <location>
        <position position="492"/>
    </location>
    <ligand>
        <name>ATP</name>
        <dbReference type="ChEBI" id="CHEBI:30616"/>
    </ligand>
</feature>
<feature type="binding site" evidence="12">
    <location>
        <begin position="103"/>
        <end position="107"/>
    </location>
    <ligand>
        <name>ATP</name>
        <dbReference type="ChEBI" id="CHEBI:30616"/>
    </ligand>
</feature>
<evidence type="ECO:0000259" key="14">
    <source>
        <dbReference type="PROSITE" id="PS51192"/>
    </source>
</evidence>
<dbReference type="NCBIfam" id="NF006630">
    <property type="entry name" value="PRK09200.1"/>
    <property type="match status" value="1"/>
</dbReference>
<keyword evidence="3 12" id="KW-0813">Transport</keyword>
<comment type="similarity">
    <text evidence="2 12 13">Belongs to the SecA family.</text>
</comment>
<evidence type="ECO:0000256" key="3">
    <source>
        <dbReference type="ARBA" id="ARBA00022448"/>
    </source>
</evidence>
<dbReference type="PROSITE" id="PS51194">
    <property type="entry name" value="HELICASE_CTER"/>
    <property type="match status" value="1"/>
</dbReference>
<dbReference type="PRINTS" id="PR00906">
    <property type="entry name" value="SECA"/>
</dbReference>
<dbReference type="InterPro" id="IPR044722">
    <property type="entry name" value="SecA_SF2_C"/>
</dbReference>
<dbReference type="RefSeq" id="WP_066292954.1">
    <property type="nucleotide sequence ID" value="NZ_CP016761.1"/>
</dbReference>
<dbReference type="PROSITE" id="PS51196">
    <property type="entry name" value="SECA_MOTOR_DEAD"/>
    <property type="match status" value="1"/>
</dbReference>
<dbReference type="PROSITE" id="PS51192">
    <property type="entry name" value="HELICASE_ATP_BIND_1"/>
    <property type="match status" value="1"/>
</dbReference>
<evidence type="ECO:0000256" key="4">
    <source>
        <dbReference type="ARBA" id="ARBA00022475"/>
    </source>
</evidence>
<dbReference type="InterPro" id="IPR027417">
    <property type="entry name" value="P-loop_NTPase"/>
</dbReference>
<evidence type="ECO:0000256" key="10">
    <source>
        <dbReference type="ARBA" id="ARBA00023010"/>
    </source>
</evidence>
<comment type="subcellular location">
    <subcellularLocation>
        <location evidence="12">Cell membrane</location>
        <topology evidence="12">Peripheral membrane protein</topology>
        <orientation evidence="12">Cytoplasmic side</orientation>
    </subcellularLocation>
    <subcellularLocation>
        <location evidence="12">Cytoplasm</location>
    </subcellularLocation>
    <subcellularLocation>
        <location evidence="1">Membrane</location>
        <topology evidence="1">Peripheral membrane protein</topology>
    </subcellularLocation>
    <text evidence="12">Distribution is 50-50.</text>
</comment>
<dbReference type="CDD" id="cd17928">
    <property type="entry name" value="DEXDc_SecA"/>
    <property type="match status" value="1"/>
</dbReference>
<sequence length="787" mass="90433">MLTYLKNIIDEQQRTLKKYTKMVDQINELETIFKKYTDEDLRAKTAEFKEQLAEGKTIDDIKFEAFAVVREASKRVLGMRHFDVQLIGGLVLLEGNIAEMATGEGKTLVASLPSYVRALEGKGVHVITVNEYLARRDSEFIGQIHSFLGLTVGLNVPQISPEDKAAAYQADITYGVGNEFGFDFLRDNMVQQPSQKVQRPYHFAILDEADSVLIDEARTPLIVAGKTQVSQELHYVCAQLVKRFKEEEHYLFDPETKSVSLTDAGIDRIEACFGVGNLYELEHQMLYHYVLQGLRAAIMLKRDVDYIVRDGKVELVDQFTGRILEGRSYSDGLHQAIEAKEGLTVTEENKTQASVTIQNYYRMYPMVSGMTGTAKTEEKEFRDVYGMHVIPIPPNKPRQREDMTDRVYATHEQKYEAIAEEVARIHETKQPVLIGTTTIAQSEEVASYLDKKGLTYQLLNAKSEEQEAQLISLAGQKGQITIATNMAGRGTDILLGEGVKELGGLYVLGTERHESRRIDNQLKGRSGRQGDPGRSQFFVSIEDEIVKRFARDEMEKLQKGMKTDDTGLILNQNPVAFMDRVQRICEGFNYSSREYTLKLDDVVNQQRTIIYKLRDQLLVKEEVFPYVKEMAEEAIEKVYNDHITEDLLPEEWRLDELQHDLTMIYGNYIQLKDRYQEDYELQDDLKAQLTVYLEELEAFMQADEKMTQWLKSYTVMALDREWVSHLEAMSHLKEGIGLRRYGQDDPMRLYEKEGLQIFIGTRHKIHKAAIRQLTQFMQAVENQKQKQ</sequence>
<keyword evidence="7 12" id="KW-0067">ATP-binding</keyword>
<dbReference type="OrthoDB" id="9805579at2"/>
<dbReference type="Gene3D" id="1.10.3060.10">
    <property type="entry name" value="Helical scaffold and wing domains of SecA"/>
    <property type="match status" value="1"/>
</dbReference>
<evidence type="ECO:0000256" key="8">
    <source>
        <dbReference type="ARBA" id="ARBA00022927"/>
    </source>
</evidence>
<dbReference type="GO" id="GO:0043952">
    <property type="term" value="P:protein transport by the Sec complex"/>
    <property type="evidence" value="ECO:0007669"/>
    <property type="project" value="TreeGrafter"/>
</dbReference>
<evidence type="ECO:0000256" key="9">
    <source>
        <dbReference type="ARBA" id="ARBA00022967"/>
    </source>
</evidence>
<evidence type="ECO:0000259" key="15">
    <source>
        <dbReference type="PROSITE" id="PS51194"/>
    </source>
</evidence>
<evidence type="ECO:0000256" key="11">
    <source>
        <dbReference type="ARBA" id="ARBA00023136"/>
    </source>
</evidence>
<dbReference type="KEGG" id="far:ABE41_017065"/>
<feature type="domain" description="SecA family profile" evidence="16">
    <location>
        <begin position="1"/>
        <end position="570"/>
    </location>
</feature>
<keyword evidence="4 12" id="KW-1003">Cell membrane</keyword>
<dbReference type="InterPro" id="IPR014001">
    <property type="entry name" value="Helicase_ATP-bd"/>
</dbReference>
<reference evidence="17 18" key="1">
    <citation type="submission" date="2016-08" db="EMBL/GenBank/DDBJ databases">
        <title>Complete genome sequence of Fictibacillus arsenicus G25-54, a strain with toxicity to nematodes and a potential arsenic-resistance activity.</title>
        <authorList>
            <person name="Zheng Z."/>
        </authorList>
    </citation>
    <scope>NUCLEOTIDE SEQUENCE [LARGE SCALE GENOMIC DNA]</scope>
    <source>
        <strain evidence="17 18">G25-54</strain>
    </source>
</reference>
<dbReference type="STRING" id="255247.ABE41_017065"/>
<dbReference type="CDD" id="cd18803">
    <property type="entry name" value="SF2_C_secA"/>
    <property type="match status" value="1"/>
</dbReference>
<protein>
    <recommendedName>
        <fullName evidence="12 13">Protein translocase subunit SecA</fullName>
        <ecNumber evidence="12">7.4.2.8</ecNumber>
    </recommendedName>
</protein>
<dbReference type="PROSITE" id="PS01312">
    <property type="entry name" value="SECA"/>
    <property type="match status" value="1"/>
</dbReference>
<dbReference type="InterPro" id="IPR000185">
    <property type="entry name" value="SecA"/>
</dbReference>
<organism evidence="17 18">
    <name type="scientific">Fictibacillus arsenicus</name>
    <dbReference type="NCBI Taxonomy" id="255247"/>
    <lineage>
        <taxon>Bacteria</taxon>
        <taxon>Bacillati</taxon>
        <taxon>Bacillota</taxon>
        <taxon>Bacilli</taxon>
        <taxon>Bacillales</taxon>
        <taxon>Fictibacillaceae</taxon>
        <taxon>Fictibacillus</taxon>
    </lineage>
</organism>
<dbReference type="InterPro" id="IPR020937">
    <property type="entry name" value="SecA_CS"/>
</dbReference>
<keyword evidence="6 12" id="KW-0547">Nucleotide-binding</keyword>
<dbReference type="SUPFAM" id="SSF81886">
    <property type="entry name" value="Helical scaffold and wing domains of SecA"/>
    <property type="match status" value="1"/>
</dbReference>
<dbReference type="SMART" id="SM00958">
    <property type="entry name" value="SecA_PP_bind"/>
    <property type="match status" value="1"/>
</dbReference>
<gene>
    <name evidence="12" type="primary">secA</name>
    <name evidence="17" type="ORF">ABE41_017065</name>
</gene>
<dbReference type="InterPro" id="IPR036670">
    <property type="entry name" value="SecA_X-link_sf"/>
</dbReference>
<proteinExistence type="inferred from homology"/>
<keyword evidence="8 12" id="KW-0653">Protein transport</keyword>
<comment type="catalytic activity">
    <reaction evidence="12">
        <text>ATP + H2O + cellular proteinSide 1 = ADP + phosphate + cellular proteinSide 2.</text>
        <dbReference type="EC" id="7.4.2.8"/>
    </reaction>
</comment>
<dbReference type="Gene3D" id="3.40.50.300">
    <property type="entry name" value="P-loop containing nucleotide triphosphate hydrolases"/>
    <property type="match status" value="3"/>
</dbReference>
<dbReference type="Pfam" id="PF07516">
    <property type="entry name" value="SecA_SW"/>
    <property type="match status" value="1"/>
</dbReference>
<dbReference type="GO" id="GO:0065002">
    <property type="term" value="P:intracellular protein transmembrane transport"/>
    <property type="evidence" value="ECO:0007669"/>
    <property type="project" value="UniProtKB-UniRule"/>
</dbReference>
<evidence type="ECO:0000259" key="16">
    <source>
        <dbReference type="PROSITE" id="PS51196"/>
    </source>
</evidence>
<dbReference type="GO" id="GO:0005886">
    <property type="term" value="C:plasma membrane"/>
    <property type="evidence" value="ECO:0007669"/>
    <property type="project" value="UniProtKB-SubCell"/>
</dbReference>
<dbReference type="GO" id="GO:0005524">
    <property type="term" value="F:ATP binding"/>
    <property type="evidence" value="ECO:0007669"/>
    <property type="project" value="UniProtKB-UniRule"/>
</dbReference>
<comment type="function">
    <text evidence="12">Part of the Sec protein translocase complex. Interacts with the SecYEG preprotein conducting channel. Has a central role in coupling the hydrolysis of ATP to the transfer of proteins into and across the cell membrane, serving as an ATP-driven molecular motor driving the stepwise translocation of polypeptide chains across the membrane.</text>
</comment>
<accession>A0A1B1Z8D0</accession>
<dbReference type="Pfam" id="PF21090">
    <property type="entry name" value="P-loop_SecA"/>
    <property type="match status" value="1"/>
</dbReference>
<dbReference type="InterPro" id="IPR014018">
    <property type="entry name" value="SecA_motor_DEAD"/>
</dbReference>
<dbReference type="EC" id="7.4.2.8" evidence="12"/>
<dbReference type="InterPro" id="IPR011130">
    <property type="entry name" value="SecA_preprotein_X-link_dom"/>
</dbReference>
<dbReference type="InterPro" id="IPR011116">
    <property type="entry name" value="SecA_Wing/Scaffold"/>
</dbReference>